<dbReference type="AlphaFoldDB" id="A0AAD9VTL7"/>
<dbReference type="Proteomes" id="UP001258017">
    <property type="component" value="Unassembled WGS sequence"/>
</dbReference>
<organism evidence="2 3">
    <name type="scientific">Odynerus spinipes</name>
    <dbReference type="NCBI Taxonomy" id="1348599"/>
    <lineage>
        <taxon>Eukaryota</taxon>
        <taxon>Metazoa</taxon>
        <taxon>Ecdysozoa</taxon>
        <taxon>Arthropoda</taxon>
        <taxon>Hexapoda</taxon>
        <taxon>Insecta</taxon>
        <taxon>Pterygota</taxon>
        <taxon>Neoptera</taxon>
        <taxon>Endopterygota</taxon>
        <taxon>Hymenoptera</taxon>
        <taxon>Apocrita</taxon>
        <taxon>Aculeata</taxon>
        <taxon>Vespoidea</taxon>
        <taxon>Vespidae</taxon>
        <taxon>Eumeninae</taxon>
        <taxon>Odynerus</taxon>
    </lineage>
</organism>
<feature type="coiled-coil region" evidence="1">
    <location>
        <begin position="19"/>
        <end position="53"/>
    </location>
</feature>
<reference evidence="2" key="1">
    <citation type="submission" date="2021-08" db="EMBL/GenBank/DDBJ databases">
        <authorList>
            <person name="Misof B."/>
            <person name="Oliver O."/>
            <person name="Podsiadlowski L."/>
            <person name="Donath A."/>
            <person name="Peters R."/>
            <person name="Mayer C."/>
            <person name="Rust J."/>
            <person name="Gunkel S."/>
            <person name="Lesny P."/>
            <person name="Martin S."/>
            <person name="Oeyen J.P."/>
            <person name="Petersen M."/>
            <person name="Panagiotis P."/>
            <person name="Wilbrandt J."/>
            <person name="Tanja T."/>
        </authorList>
    </citation>
    <scope>NUCLEOTIDE SEQUENCE</scope>
    <source>
        <strain evidence="2">GBR_01_08_01A</strain>
        <tissue evidence="2">Thorax + abdomen</tissue>
    </source>
</reference>
<dbReference type="EMBL" id="JAIFRP010000014">
    <property type="protein sequence ID" value="KAK2586279.1"/>
    <property type="molecule type" value="Genomic_DNA"/>
</dbReference>
<gene>
    <name evidence="2" type="ORF">KPH14_001534</name>
</gene>
<sequence length="179" mass="21039">MEEIEIIKDLLHKRRNLYCEKYKQEEKKQNEEYDVLMKRLKALHEERMQYQESIAKNCINLIAHKHAVQKILHDSEQVSRLPISHDYHQQTIQLFSDAIEFINNFLESNGPIDILQKDNIDVEKLTNDIATCTNHVGNEFYKAKSAVLHIEKVKNNIEILRELYVSSDDENAELNSSDS</sequence>
<evidence type="ECO:0000313" key="2">
    <source>
        <dbReference type="EMBL" id="KAK2586279.1"/>
    </source>
</evidence>
<evidence type="ECO:0000256" key="1">
    <source>
        <dbReference type="SAM" id="Coils"/>
    </source>
</evidence>
<protein>
    <submittedName>
        <fullName evidence="2">Uncharacterized protein</fullName>
    </submittedName>
</protein>
<comment type="caution">
    <text evidence="2">The sequence shown here is derived from an EMBL/GenBank/DDBJ whole genome shotgun (WGS) entry which is preliminary data.</text>
</comment>
<name>A0AAD9VTL7_9HYME</name>
<keyword evidence="3" id="KW-1185">Reference proteome</keyword>
<reference evidence="2" key="2">
    <citation type="journal article" date="2023" name="Commun. Biol.">
        <title>Intrasexual cuticular hydrocarbon dimorphism in a wasp sheds light on hydrocarbon biosynthesis genes in Hymenoptera.</title>
        <authorList>
            <person name="Moris V.C."/>
            <person name="Podsiadlowski L."/>
            <person name="Martin S."/>
            <person name="Oeyen J.P."/>
            <person name="Donath A."/>
            <person name="Petersen M."/>
            <person name="Wilbrandt J."/>
            <person name="Misof B."/>
            <person name="Liedtke D."/>
            <person name="Thamm M."/>
            <person name="Scheiner R."/>
            <person name="Schmitt T."/>
            <person name="Niehuis O."/>
        </authorList>
    </citation>
    <scope>NUCLEOTIDE SEQUENCE</scope>
    <source>
        <strain evidence="2">GBR_01_08_01A</strain>
    </source>
</reference>
<accession>A0AAD9VTL7</accession>
<evidence type="ECO:0000313" key="3">
    <source>
        <dbReference type="Proteomes" id="UP001258017"/>
    </source>
</evidence>
<keyword evidence="1" id="KW-0175">Coiled coil</keyword>
<proteinExistence type="predicted"/>